<organism evidence="2 3">
    <name type="scientific">Lentzea aerocolonigenes</name>
    <name type="common">Lechevalieria aerocolonigenes</name>
    <name type="synonym">Saccharothrix aerocolonigenes</name>
    <dbReference type="NCBI Taxonomy" id="68170"/>
    <lineage>
        <taxon>Bacteria</taxon>
        <taxon>Bacillati</taxon>
        <taxon>Actinomycetota</taxon>
        <taxon>Actinomycetes</taxon>
        <taxon>Pseudonocardiales</taxon>
        <taxon>Pseudonocardiaceae</taxon>
        <taxon>Lentzea</taxon>
    </lineage>
</organism>
<feature type="transmembrane region" description="Helical" evidence="1">
    <location>
        <begin position="30"/>
        <end position="46"/>
    </location>
</feature>
<reference evidence="2 3" key="1">
    <citation type="submission" date="2015-02" db="EMBL/GenBank/DDBJ databases">
        <authorList>
            <person name="Ju K.-S."/>
            <person name="Doroghazi J.R."/>
            <person name="Metcalf W."/>
        </authorList>
    </citation>
    <scope>NUCLEOTIDE SEQUENCE [LARGE SCALE GENOMIC DNA]</scope>
    <source>
        <strain evidence="2 3">NRRL B-16140</strain>
    </source>
</reference>
<keyword evidence="3" id="KW-1185">Reference proteome</keyword>
<proteinExistence type="predicted"/>
<name>A0A0F0H8A2_LENAE</name>
<evidence type="ECO:0000313" key="3">
    <source>
        <dbReference type="Proteomes" id="UP000033393"/>
    </source>
</evidence>
<dbReference type="RefSeq" id="WP_045310225.1">
    <property type="nucleotide sequence ID" value="NZ_JYJG01000022.1"/>
</dbReference>
<gene>
    <name evidence="2" type="ORF">UK23_05295</name>
</gene>
<protein>
    <submittedName>
        <fullName evidence="2">Uncharacterized protein</fullName>
    </submittedName>
</protein>
<dbReference type="AlphaFoldDB" id="A0A0F0H8A2"/>
<comment type="caution">
    <text evidence="2">The sequence shown here is derived from an EMBL/GenBank/DDBJ whole genome shotgun (WGS) entry which is preliminary data.</text>
</comment>
<keyword evidence="1" id="KW-0812">Transmembrane</keyword>
<evidence type="ECO:0000313" key="2">
    <source>
        <dbReference type="EMBL" id="KJK51924.1"/>
    </source>
</evidence>
<keyword evidence="1" id="KW-1133">Transmembrane helix</keyword>
<keyword evidence="1" id="KW-0472">Membrane</keyword>
<dbReference type="OrthoDB" id="3696818at2"/>
<dbReference type="PATRIC" id="fig|68170.10.peg.6617"/>
<dbReference type="EMBL" id="JYJG01000022">
    <property type="protein sequence ID" value="KJK51924.1"/>
    <property type="molecule type" value="Genomic_DNA"/>
</dbReference>
<accession>A0A0F0H8A2</accession>
<sequence length="99" mass="10539">MADVIDQAAGVVSELVPGGVARRPVPGRELVVVVPAGLFVLSFLVPPGVGRVLMKLGVAVTPFATWAELAAWRGLDQAQRRRGVALLALYLVVVLSRRR</sequence>
<dbReference type="Proteomes" id="UP000033393">
    <property type="component" value="Unassembled WGS sequence"/>
</dbReference>
<evidence type="ECO:0000256" key="1">
    <source>
        <dbReference type="SAM" id="Phobius"/>
    </source>
</evidence>